<evidence type="ECO:0000256" key="1">
    <source>
        <dbReference type="ARBA" id="ARBA00005964"/>
    </source>
</evidence>
<dbReference type="Proteomes" id="UP000694865">
    <property type="component" value="Unplaced"/>
</dbReference>
<name>A0ABM0GJ55_SACKO</name>
<dbReference type="Pfam" id="PF00135">
    <property type="entry name" value="COesterase"/>
    <property type="match status" value="1"/>
</dbReference>
<dbReference type="InterPro" id="IPR002018">
    <property type="entry name" value="CarbesteraseB"/>
</dbReference>
<gene>
    <name evidence="7" type="primary">LOC100368509</name>
</gene>
<evidence type="ECO:0000313" key="6">
    <source>
        <dbReference type="Proteomes" id="UP000694865"/>
    </source>
</evidence>
<reference evidence="7" key="1">
    <citation type="submission" date="2025-08" db="UniProtKB">
        <authorList>
            <consortium name="RefSeq"/>
        </authorList>
    </citation>
    <scope>IDENTIFICATION</scope>
    <source>
        <tissue evidence="7">Testes</tissue>
    </source>
</reference>
<dbReference type="InterPro" id="IPR050309">
    <property type="entry name" value="Type-B_Carboxylest/Lipase"/>
</dbReference>
<dbReference type="InterPro" id="IPR019819">
    <property type="entry name" value="Carboxylesterase_B_CS"/>
</dbReference>
<dbReference type="EC" id="3.1.1.-" evidence="4"/>
<keyword evidence="4" id="KW-0732">Signal</keyword>
<evidence type="ECO:0000259" key="5">
    <source>
        <dbReference type="Pfam" id="PF00135"/>
    </source>
</evidence>
<dbReference type="SUPFAM" id="SSF53474">
    <property type="entry name" value="alpha/beta-Hydrolases"/>
    <property type="match status" value="1"/>
</dbReference>
<comment type="similarity">
    <text evidence="1 4">Belongs to the type-B carboxylesterase/lipase family.</text>
</comment>
<evidence type="ECO:0000256" key="4">
    <source>
        <dbReference type="RuleBase" id="RU361235"/>
    </source>
</evidence>
<protein>
    <recommendedName>
        <fullName evidence="4">Carboxylic ester hydrolase</fullName>
        <ecNumber evidence="4">3.1.1.-</ecNumber>
    </recommendedName>
</protein>
<keyword evidence="3 4" id="KW-0378">Hydrolase</keyword>
<feature type="signal peptide" evidence="4">
    <location>
        <begin position="1"/>
        <end position="19"/>
    </location>
</feature>
<dbReference type="InterPro" id="IPR029058">
    <property type="entry name" value="AB_hydrolase_fold"/>
</dbReference>
<comment type="similarity">
    <text evidence="2">Belongs to the 'GDXG' lipolytic enzyme family.</text>
</comment>
<dbReference type="PROSITE" id="PS00122">
    <property type="entry name" value="CARBOXYLESTERASE_B_1"/>
    <property type="match status" value="1"/>
</dbReference>
<proteinExistence type="inferred from homology"/>
<accession>A0ABM0GJ55</accession>
<keyword evidence="6" id="KW-1185">Reference proteome</keyword>
<dbReference type="PROSITE" id="PS00941">
    <property type="entry name" value="CARBOXYLESTERASE_B_2"/>
    <property type="match status" value="1"/>
</dbReference>
<feature type="domain" description="Carboxylesterase type B" evidence="5">
    <location>
        <begin position="21"/>
        <end position="236"/>
    </location>
</feature>
<dbReference type="RefSeq" id="XP_002730994.1">
    <property type="nucleotide sequence ID" value="XM_002730948.1"/>
</dbReference>
<dbReference type="PANTHER" id="PTHR11559">
    <property type="entry name" value="CARBOXYLESTERASE"/>
    <property type="match status" value="1"/>
</dbReference>
<evidence type="ECO:0000256" key="2">
    <source>
        <dbReference type="ARBA" id="ARBA00010515"/>
    </source>
</evidence>
<evidence type="ECO:0000313" key="7">
    <source>
        <dbReference type="RefSeq" id="XP_002730994.1"/>
    </source>
</evidence>
<dbReference type="InterPro" id="IPR002168">
    <property type="entry name" value="Lipase_GDXG_HIS_AS"/>
</dbReference>
<dbReference type="PROSITE" id="PS01173">
    <property type="entry name" value="LIPASE_GDXG_HIS"/>
    <property type="match status" value="1"/>
</dbReference>
<evidence type="ECO:0000256" key="3">
    <source>
        <dbReference type="ARBA" id="ARBA00022801"/>
    </source>
</evidence>
<feature type="chain" id="PRO_5044957452" description="Carboxylic ester hydrolase" evidence="4">
    <location>
        <begin position="20"/>
        <end position="238"/>
    </location>
</feature>
<sequence length="238" mass="25681">MNFASVLSVFLTFVAVGRARDPTVETTSGLVRGRATEFSHKDTDVRRTVHVFKGIPYAEPPVGDLRFAPPKPKTPWQGEYDAADYGASCPQITMEIVPPEKLQDEDCLFLNVFVPQPRTVKAAVMIWIHGGGFMIGSGSHMYDATALVALNDVIVVTLNYRVGAFGFLSTGDDVLPGNNGLLDQIEALRWVQNNIAAFGGDPDCVTIFGESAGAMSAHLLVLSPLANGLFHRAIMQAC</sequence>
<dbReference type="GeneID" id="100368509"/>
<dbReference type="Gene3D" id="3.40.50.1820">
    <property type="entry name" value="alpha/beta hydrolase"/>
    <property type="match status" value="1"/>
</dbReference>
<dbReference type="InterPro" id="IPR019826">
    <property type="entry name" value="Carboxylesterase_B_AS"/>
</dbReference>
<organism evidence="6 7">
    <name type="scientific">Saccoglossus kowalevskii</name>
    <name type="common">Acorn worm</name>
    <dbReference type="NCBI Taxonomy" id="10224"/>
    <lineage>
        <taxon>Eukaryota</taxon>
        <taxon>Metazoa</taxon>
        <taxon>Hemichordata</taxon>
        <taxon>Enteropneusta</taxon>
        <taxon>Harrimaniidae</taxon>
        <taxon>Saccoglossus</taxon>
    </lineage>
</organism>